<dbReference type="SUPFAM" id="SSF109854">
    <property type="entry name" value="DinB/YfiT-like putative metalloenzymes"/>
    <property type="match status" value="1"/>
</dbReference>
<dbReference type="AlphaFoldDB" id="A0A7Z8JZ65"/>
<dbReference type="RefSeq" id="WP_154730631.1">
    <property type="nucleotide sequence ID" value="NZ_SZYE01000172.1"/>
</dbReference>
<proteinExistence type="predicted"/>
<gene>
    <name evidence="2" type="ORF">FA014_15910</name>
</gene>
<dbReference type="Pfam" id="PF04978">
    <property type="entry name" value="MST"/>
    <property type="match status" value="1"/>
</dbReference>
<name>A0A7Z8JZ65_9CELL</name>
<evidence type="ECO:0000313" key="3">
    <source>
        <dbReference type="Proteomes" id="UP000308121"/>
    </source>
</evidence>
<evidence type="ECO:0000256" key="1">
    <source>
        <dbReference type="SAM" id="MobiDB-lite"/>
    </source>
</evidence>
<accession>A0A7Z8JZ65</accession>
<evidence type="ECO:0000313" key="2">
    <source>
        <dbReference type="EMBL" id="TKR22530.1"/>
    </source>
</evidence>
<dbReference type="Gene3D" id="1.20.120.450">
    <property type="entry name" value="dinb family like domain"/>
    <property type="match status" value="1"/>
</dbReference>
<dbReference type="OrthoDB" id="4548523at2"/>
<dbReference type="Proteomes" id="UP000308121">
    <property type="component" value="Unassembled WGS sequence"/>
</dbReference>
<organism evidence="2 3">
    <name type="scientific">Cellulomonas hominis</name>
    <dbReference type="NCBI Taxonomy" id="156981"/>
    <lineage>
        <taxon>Bacteria</taxon>
        <taxon>Bacillati</taxon>
        <taxon>Actinomycetota</taxon>
        <taxon>Actinomycetes</taxon>
        <taxon>Micrococcales</taxon>
        <taxon>Cellulomonadaceae</taxon>
        <taxon>Cellulomonas</taxon>
    </lineage>
</organism>
<reference evidence="2 3" key="1">
    <citation type="submission" date="2019-05" db="EMBL/GenBank/DDBJ databases">
        <title>Genome sequence of Cellulomonas hominis strain CS1.</title>
        <authorList>
            <person name="Belmont J."/>
            <person name="Maclea K.S."/>
        </authorList>
    </citation>
    <scope>NUCLEOTIDE SEQUENCE [LARGE SCALE GENOMIC DNA]</scope>
    <source>
        <strain evidence="2 3">CS1</strain>
    </source>
</reference>
<sequence length="208" mass="22504">MSEDVARDGDDRQDGGSDPQGWWGPPVAGDEVASLVGSLERQRATFAWKVGGLDREALSATLGPSAITLGGLVKHLAFVEVFHLCTRVNGRRPGDPWEGVDWDATPDWPWSSAADDDPAYLYGLWRDAVVRARASLADAVADGGLDRPIAWSDDPDATPSVRRVLVDLIEEYARHVGHADLYREAIDGVVGEDPPEVPALYPLPARRG</sequence>
<dbReference type="InterPro" id="IPR007061">
    <property type="entry name" value="MST-like"/>
</dbReference>
<dbReference type="InterPro" id="IPR034660">
    <property type="entry name" value="DinB/YfiT-like"/>
</dbReference>
<feature type="region of interest" description="Disordered" evidence="1">
    <location>
        <begin position="1"/>
        <end position="27"/>
    </location>
</feature>
<comment type="caution">
    <text evidence="2">The sequence shown here is derived from an EMBL/GenBank/DDBJ whole genome shotgun (WGS) entry which is preliminary data.</text>
</comment>
<dbReference type="EMBL" id="SZYE01000172">
    <property type="protein sequence ID" value="TKR22530.1"/>
    <property type="molecule type" value="Genomic_DNA"/>
</dbReference>
<feature type="compositionally biased region" description="Basic and acidic residues" evidence="1">
    <location>
        <begin position="1"/>
        <end position="15"/>
    </location>
</feature>
<protein>
    <submittedName>
        <fullName evidence="2">DUF664 domain-containing protein</fullName>
    </submittedName>
</protein>